<keyword evidence="8" id="KW-0274">FAD</keyword>
<evidence type="ECO:0000256" key="2">
    <source>
        <dbReference type="ARBA" id="ARBA00012393"/>
    </source>
</evidence>
<comment type="caution">
    <text evidence="11">The sequence shown here is derived from an EMBL/GenBank/DDBJ whole genome shotgun (WGS) entry which is preliminary data.</text>
</comment>
<evidence type="ECO:0000256" key="8">
    <source>
        <dbReference type="ARBA" id="ARBA00022827"/>
    </source>
</evidence>
<keyword evidence="5" id="KW-0808">Transferase</keyword>
<dbReference type="EMBL" id="AJWY01011557">
    <property type="protein sequence ID" value="EKC52421.1"/>
    <property type="molecule type" value="Genomic_DNA"/>
</dbReference>
<proteinExistence type="predicted"/>
<keyword evidence="9" id="KW-0067">ATP-binding</keyword>
<evidence type="ECO:0000256" key="3">
    <source>
        <dbReference type="ARBA" id="ARBA00022630"/>
    </source>
</evidence>
<gene>
    <name evidence="11" type="ORF">LEA_16897</name>
</gene>
<evidence type="ECO:0000259" key="10">
    <source>
        <dbReference type="Pfam" id="PF06574"/>
    </source>
</evidence>
<evidence type="ECO:0000256" key="1">
    <source>
        <dbReference type="ARBA" id="ARBA00004726"/>
    </source>
</evidence>
<dbReference type="AlphaFoldDB" id="K1SYM5"/>
<organism evidence="11">
    <name type="scientific">human gut metagenome</name>
    <dbReference type="NCBI Taxonomy" id="408170"/>
    <lineage>
        <taxon>unclassified sequences</taxon>
        <taxon>metagenomes</taxon>
        <taxon>organismal metagenomes</taxon>
    </lineage>
</organism>
<comment type="pathway">
    <text evidence="1">Cofactor biosynthesis; FAD biosynthesis; FAD from FMN: step 1/1.</text>
</comment>
<dbReference type="CDD" id="cd02064">
    <property type="entry name" value="FAD_synthetase_N"/>
    <property type="match status" value="1"/>
</dbReference>
<sequence>MNEYKKSIALGTFDGFHLGHQKVIELSKKSGYMPYVLLFSVHPLKCIKGEAPPEILTDGLRKSLLGEMNVGALEIDFSEIMHLSPESFVRDILVGRFSAGAVSCGENYTFGDNGSGNVEVLRRLCRKYGIELYVAPMVEFDGIEISSTR</sequence>
<evidence type="ECO:0000256" key="7">
    <source>
        <dbReference type="ARBA" id="ARBA00022741"/>
    </source>
</evidence>
<reference evidence="11" key="1">
    <citation type="journal article" date="2013" name="Environ. Microbiol.">
        <title>Microbiota from the distal guts of lean and obese adolescents exhibit partial functional redundancy besides clear differences in community structure.</title>
        <authorList>
            <person name="Ferrer M."/>
            <person name="Ruiz A."/>
            <person name="Lanza F."/>
            <person name="Haange S.B."/>
            <person name="Oberbach A."/>
            <person name="Till H."/>
            <person name="Bargiela R."/>
            <person name="Campoy C."/>
            <person name="Segura M.T."/>
            <person name="Richter M."/>
            <person name="von Bergen M."/>
            <person name="Seifert J."/>
            <person name="Suarez A."/>
        </authorList>
    </citation>
    <scope>NUCLEOTIDE SEQUENCE</scope>
</reference>
<dbReference type="Gene3D" id="3.40.50.620">
    <property type="entry name" value="HUPs"/>
    <property type="match status" value="1"/>
</dbReference>
<evidence type="ECO:0000256" key="9">
    <source>
        <dbReference type="ARBA" id="ARBA00022840"/>
    </source>
</evidence>
<dbReference type="GO" id="GO:0009231">
    <property type="term" value="P:riboflavin biosynthetic process"/>
    <property type="evidence" value="ECO:0007669"/>
    <property type="project" value="InterPro"/>
</dbReference>
<dbReference type="Pfam" id="PF06574">
    <property type="entry name" value="FAD_syn"/>
    <property type="match status" value="1"/>
</dbReference>
<dbReference type="EC" id="2.7.7.2" evidence="2"/>
<evidence type="ECO:0000256" key="5">
    <source>
        <dbReference type="ARBA" id="ARBA00022679"/>
    </source>
</evidence>
<dbReference type="GO" id="GO:0006747">
    <property type="term" value="P:FAD biosynthetic process"/>
    <property type="evidence" value="ECO:0007669"/>
    <property type="project" value="UniProtKB-UniPathway"/>
</dbReference>
<dbReference type="GO" id="GO:0005524">
    <property type="term" value="F:ATP binding"/>
    <property type="evidence" value="ECO:0007669"/>
    <property type="project" value="UniProtKB-KW"/>
</dbReference>
<evidence type="ECO:0000256" key="6">
    <source>
        <dbReference type="ARBA" id="ARBA00022695"/>
    </source>
</evidence>
<keyword evidence="6" id="KW-0548">Nucleotidyltransferase</keyword>
<accession>K1SYM5</accession>
<keyword evidence="7" id="KW-0547">Nucleotide-binding</keyword>
<protein>
    <recommendedName>
        <fullName evidence="2">FAD synthase</fullName>
        <ecNumber evidence="2">2.7.7.2</ecNumber>
    </recommendedName>
</protein>
<evidence type="ECO:0000256" key="4">
    <source>
        <dbReference type="ARBA" id="ARBA00022643"/>
    </source>
</evidence>
<dbReference type="InterPro" id="IPR014729">
    <property type="entry name" value="Rossmann-like_a/b/a_fold"/>
</dbReference>
<feature type="domain" description="FAD synthetase" evidence="10">
    <location>
        <begin position="4"/>
        <end position="149"/>
    </location>
</feature>
<evidence type="ECO:0000313" key="11">
    <source>
        <dbReference type="EMBL" id="EKC52421.1"/>
    </source>
</evidence>
<dbReference type="InterPro" id="IPR015864">
    <property type="entry name" value="FAD_synthase"/>
</dbReference>
<dbReference type="UniPathway" id="UPA00277">
    <property type="reaction ID" value="UER00407"/>
</dbReference>
<dbReference type="GO" id="GO:0003919">
    <property type="term" value="F:FMN adenylyltransferase activity"/>
    <property type="evidence" value="ECO:0007669"/>
    <property type="project" value="UniProtKB-EC"/>
</dbReference>
<dbReference type="SUPFAM" id="SSF52374">
    <property type="entry name" value="Nucleotidylyl transferase"/>
    <property type="match status" value="1"/>
</dbReference>
<feature type="non-terminal residue" evidence="11">
    <location>
        <position position="149"/>
    </location>
</feature>
<keyword evidence="3" id="KW-0285">Flavoprotein</keyword>
<name>K1SYM5_9ZZZZ</name>
<keyword evidence="4" id="KW-0288">FMN</keyword>